<dbReference type="Pfam" id="PF11376">
    <property type="entry name" value="DUF3179"/>
    <property type="match status" value="1"/>
</dbReference>
<comment type="caution">
    <text evidence="1">The sequence shown here is derived from an EMBL/GenBank/DDBJ whole genome shotgun (WGS) entry which is preliminary data.</text>
</comment>
<dbReference type="EMBL" id="BART01031806">
    <property type="protein sequence ID" value="GAH17472.1"/>
    <property type="molecule type" value="Genomic_DNA"/>
</dbReference>
<sequence>LDPRLPPMERVMHIRTDGFEKLYPFSRLKQAGVVNDMVGDTQVVLFSREGLLSVLDAGSIKKSRSILAVTAFERDLNGRALDFEVRAGEIVDLQTGSRWNMLGQAIAGELKGQTLSLAQSGIHFAFAWLAFNPDVEIY</sequence>
<feature type="non-terminal residue" evidence="1">
    <location>
        <position position="1"/>
    </location>
</feature>
<name>X1DB97_9ZZZZ</name>
<dbReference type="InterPro" id="IPR021516">
    <property type="entry name" value="DUF3179"/>
</dbReference>
<evidence type="ECO:0000313" key="1">
    <source>
        <dbReference type="EMBL" id="GAH17472.1"/>
    </source>
</evidence>
<organism evidence="1">
    <name type="scientific">marine sediment metagenome</name>
    <dbReference type="NCBI Taxonomy" id="412755"/>
    <lineage>
        <taxon>unclassified sequences</taxon>
        <taxon>metagenomes</taxon>
        <taxon>ecological metagenomes</taxon>
    </lineage>
</organism>
<gene>
    <name evidence="1" type="ORF">S01H4_55161</name>
</gene>
<evidence type="ECO:0008006" key="2">
    <source>
        <dbReference type="Google" id="ProtNLM"/>
    </source>
</evidence>
<reference evidence="1" key="1">
    <citation type="journal article" date="2014" name="Front. Microbiol.">
        <title>High frequency of phylogenetically diverse reductive dehalogenase-homologous genes in deep subseafloor sedimentary metagenomes.</title>
        <authorList>
            <person name="Kawai M."/>
            <person name="Futagami T."/>
            <person name="Toyoda A."/>
            <person name="Takaki Y."/>
            <person name="Nishi S."/>
            <person name="Hori S."/>
            <person name="Arai W."/>
            <person name="Tsubouchi T."/>
            <person name="Morono Y."/>
            <person name="Uchiyama I."/>
            <person name="Ito T."/>
            <person name="Fujiyama A."/>
            <person name="Inagaki F."/>
            <person name="Takami H."/>
        </authorList>
    </citation>
    <scope>NUCLEOTIDE SEQUENCE</scope>
    <source>
        <strain evidence="1">Expedition CK06-06</strain>
    </source>
</reference>
<proteinExistence type="predicted"/>
<protein>
    <recommendedName>
        <fullName evidence="2">DUF3179 domain-containing protein</fullName>
    </recommendedName>
</protein>
<dbReference type="AlphaFoldDB" id="X1DB97"/>
<accession>X1DB97</accession>